<dbReference type="PANTHER" id="PTHR12760">
    <property type="entry name" value="TETRATRICOPEPTIDE REPEAT PROTEIN"/>
    <property type="match status" value="1"/>
</dbReference>
<evidence type="ECO:0000256" key="2">
    <source>
        <dbReference type="ARBA" id="ARBA00022803"/>
    </source>
</evidence>
<dbReference type="GO" id="GO:0072546">
    <property type="term" value="C:EMC complex"/>
    <property type="evidence" value="ECO:0007669"/>
    <property type="project" value="UniProtKB-UniRule"/>
</dbReference>
<name>A0A0H5QGM3_9EUKA</name>
<protein>
    <recommendedName>
        <fullName evidence="3">ER membrane protein complex subunit 2</fullName>
    </recommendedName>
</protein>
<keyword evidence="3" id="KW-0256">Endoplasmic reticulum</keyword>
<dbReference type="EMBL" id="HACM01000310">
    <property type="protein sequence ID" value="CRZ00752.1"/>
    <property type="molecule type" value="Transcribed_RNA"/>
</dbReference>
<dbReference type="Gene3D" id="1.25.40.10">
    <property type="entry name" value="Tetratricopeptide repeat domain"/>
    <property type="match status" value="1"/>
</dbReference>
<keyword evidence="2" id="KW-0802">TPR repeat</keyword>
<accession>A0A0H5QGM3</accession>
<sequence>MADQDAEQLIITALRKGDCNSADKLLAKLQRLAPDSVRVQRISAKVAGAKGDIDNALNICRDILLTDPADLLTWKTLISLERGSGRWTDAISSLNEVLDMVPSDTSSWRELSDLYMRQRQFAYAAYAMEEIILLQPACYGSYLTYAELLAADKRSMDQARHYYAMSIELNPNHNARALYGLIKITRDSTNKKALAGELHEWALVRLLDLYRDRAPHLAKFPQSFAIR</sequence>
<feature type="domain" description="EMC2 TPR-like" evidence="4">
    <location>
        <begin position="40"/>
        <end position="148"/>
    </location>
</feature>
<comment type="function">
    <text evidence="3">Part of the endoplasmic reticulum membrane protein complex (EMC) that enables the energy-independent insertion into endoplasmic reticulum membranes of newly synthesized membrane proteins.</text>
</comment>
<evidence type="ECO:0000256" key="1">
    <source>
        <dbReference type="ARBA" id="ARBA00022737"/>
    </source>
</evidence>
<dbReference type="Pfam" id="PF22890">
    <property type="entry name" value="TPR_EMC2"/>
    <property type="match status" value="1"/>
</dbReference>
<dbReference type="SUPFAM" id="SSF48452">
    <property type="entry name" value="TPR-like"/>
    <property type="match status" value="1"/>
</dbReference>
<dbReference type="InterPro" id="IPR039856">
    <property type="entry name" value="EMC2-like"/>
</dbReference>
<comment type="similarity">
    <text evidence="3">Belongs to the EMC2 family.</text>
</comment>
<dbReference type="InterPro" id="IPR055217">
    <property type="entry name" value="TPR_EMC2"/>
</dbReference>
<evidence type="ECO:0000259" key="4">
    <source>
        <dbReference type="Pfam" id="PF22890"/>
    </source>
</evidence>
<comment type="subcellular location">
    <subcellularLocation>
        <location evidence="3">Endoplasmic reticulum membrane</location>
        <topology evidence="3">Peripheral membrane protein</topology>
        <orientation evidence="3">Cytoplasmic side</orientation>
    </subcellularLocation>
</comment>
<organism evidence="5">
    <name type="scientific">Spongospora subterranea</name>
    <dbReference type="NCBI Taxonomy" id="70186"/>
    <lineage>
        <taxon>Eukaryota</taxon>
        <taxon>Sar</taxon>
        <taxon>Rhizaria</taxon>
        <taxon>Endomyxa</taxon>
        <taxon>Phytomyxea</taxon>
        <taxon>Plasmodiophorida</taxon>
        <taxon>Plasmodiophoridae</taxon>
        <taxon>Spongospora</taxon>
    </lineage>
</organism>
<proteinExistence type="inferred from homology"/>
<reference evidence="5" key="1">
    <citation type="submission" date="2015-04" db="EMBL/GenBank/DDBJ databases">
        <title>The genome sequence of the plant pathogenic Rhizarian Plasmodiophora brassicae reveals insights in its biotrophic life cycle and the origin of chitin synthesis.</title>
        <authorList>
            <person name="Schwelm A."/>
            <person name="Fogelqvist J."/>
            <person name="Knaust A."/>
            <person name="Julke S."/>
            <person name="Lilja T."/>
            <person name="Dhandapani V."/>
            <person name="Bonilla-Rosso G."/>
            <person name="Karlsson M."/>
            <person name="Shevchenko A."/>
            <person name="Choi S.R."/>
            <person name="Kim H.G."/>
            <person name="Park J.Y."/>
            <person name="Lim Y.P."/>
            <person name="Ludwig-Muller J."/>
            <person name="Dixelius C."/>
        </authorList>
    </citation>
    <scope>NUCLEOTIDE SEQUENCE</scope>
    <source>
        <tissue evidence="5">Potato root galls</tissue>
    </source>
</reference>
<comment type="subunit">
    <text evidence="3">Component of the ER membrane protein complex (EMC).</text>
</comment>
<dbReference type="InterPro" id="IPR011990">
    <property type="entry name" value="TPR-like_helical_dom_sf"/>
</dbReference>
<keyword evidence="1" id="KW-0677">Repeat</keyword>
<keyword evidence="3" id="KW-0472">Membrane</keyword>
<evidence type="ECO:0000313" key="5">
    <source>
        <dbReference type="EMBL" id="CRZ00752.1"/>
    </source>
</evidence>
<dbReference type="AlphaFoldDB" id="A0A0H5QGM3"/>
<evidence type="ECO:0000256" key="3">
    <source>
        <dbReference type="RuleBase" id="RU367091"/>
    </source>
</evidence>